<comment type="caution">
    <text evidence="5">The sequence shown here is derived from an EMBL/GenBank/DDBJ whole genome shotgun (WGS) entry which is preliminary data.</text>
</comment>
<dbReference type="EMBL" id="JBHSAV010000003">
    <property type="protein sequence ID" value="MFC3975185.1"/>
    <property type="molecule type" value="Genomic_DNA"/>
</dbReference>
<dbReference type="Proteomes" id="UP001595766">
    <property type="component" value="Unassembled WGS sequence"/>
</dbReference>
<organism evidence="5 6">
    <name type="scientific">Belliella kenyensis</name>
    <dbReference type="NCBI Taxonomy" id="1472724"/>
    <lineage>
        <taxon>Bacteria</taxon>
        <taxon>Pseudomonadati</taxon>
        <taxon>Bacteroidota</taxon>
        <taxon>Cytophagia</taxon>
        <taxon>Cytophagales</taxon>
        <taxon>Cyclobacteriaceae</taxon>
        <taxon>Belliella</taxon>
    </lineage>
</organism>
<evidence type="ECO:0000256" key="1">
    <source>
        <dbReference type="SAM" id="SignalP"/>
    </source>
</evidence>
<feature type="signal peptide" evidence="1">
    <location>
        <begin position="1"/>
        <end position="23"/>
    </location>
</feature>
<name>A0ABV8EI20_9BACT</name>
<feature type="domain" description="DUF5000" evidence="3">
    <location>
        <begin position="252"/>
        <end position="396"/>
    </location>
</feature>
<evidence type="ECO:0000313" key="6">
    <source>
        <dbReference type="Proteomes" id="UP001595766"/>
    </source>
</evidence>
<feature type="domain" description="DUF4959" evidence="2">
    <location>
        <begin position="21"/>
        <end position="125"/>
    </location>
</feature>
<accession>A0ABV8EI20</accession>
<dbReference type="Gene3D" id="2.60.120.260">
    <property type="entry name" value="Galactose-binding domain-like"/>
    <property type="match status" value="1"/>
</dbReference>
<dbReference type="InterPro" id="IPR033431">
    <property type="entry name" value="DUF5126"/>
</dbReference>
<dbReference type="Pfam" id="PF17166">
    <property type="entry name" value="DUF5126"/>
    <property type="match status" value="1"/>
</dbReference>
<sequence>MKNINLKHFIWISLSLLAIWSCAEEDGREPFSKNLTPPGQISEYSVENLPGRAKITYSLPSDKDLLYIKAQYTLGNGRKMEVKSSYFNNSLVVEGFADTLSHEIKLYSVNRSEVASEPVSVMIKPLEAPLWEVYRSLEVNTAFGGIRINALNPFREDIAILVMEKNEYGDWEIDPNSVYTSTDSIDYAIRGMDTTMHEFAFTIRDRWLNYTDTVFQDISPLFEMPLPKANYRGFPLPGDAPGHPSTSHAGMWDGNIIDWPSIYMTQAVHQGPHTITFDVGVLAKMSRIVIWDYPEYFNGRTYYYLHCLKEFEIYGTDNPNPNGSMDGWELLGRYNATKPSGLPHGQQTDEDFRVANEGFSWEFDINAPKVRYLRIRSTRNWGGSTNMAISEIQVYGDPR</sequence>
<feature type="chain" id="PRO_5046202210" evidence="1">
    <location>
        <begin position="24"/>
        <end position="399"/>
    </location>
</feature>
<evidence type="ECO:0000259" key="2">
    <source>
        <dbReference type="Pfam" id="PF16323"/>
    </source>
</evidence>
<evidence type="ECO:0000313" key="5">
    <source>
        <dbReference type="EMBL" id="MFC3975185.1"/>
    </source>
</evidence>
<gene>
    <name evidence="5" type="ORF">ACFOUP_02230</name>
</gene>
<keyword evidence="6" id="KW-1185">Reference proteome</keyword>
<keyword evidence="1" id="KW-0732">Signal</keyword>
<dbReference type="InterPro" id="IPR008979">
    <property type="entry name" value="Galactose-bd-like_sf"/>
</dbReference>
<feature type="domain" description="DUF5126" evidence="4">
    <location>
        <begin position="127"/>
        <end position="228"/>
    </location>
</feature>
<reference evidence="6" key="1">
    <citation type="journal article" date="2019" name="Int. J. Syst. Evol. Microbiol.">
        <title>The Global Catalogue of Microorganisms (GCM) 10K type strain sequencing project: providing services to taxonomists for standard genome sequencing and annotation.</title>
        <authorList>
            <consortium name="The Broad Institute Genomics Platform"/>
            <consortium name="The Broad Institute Genome Sequencing Center for Infectious Disease"/>
            <person name="Wu L."/>
            <person name="Ma J."/>
        </authorList>
    </citation>
    <scope>NUCLEOTIDE SEQUENCE [LARGE SCALE GENOMIC DNA]</scope>
    <source>
        <strain evidence="6">CECT 8551</strain>
    </source>
</reference>
<protein>
    <submittedName>
        <fullName evidence="5">DUF4959 domain-containing protein</fullName>
    </submittedName>
</protein>
<evidence type="ECO:0000259" key="4">
    <source>
        <dbReference type="Pfam" id="PF17166"/>
    </source>
</evidence>
<dbReference type="InterPro" id="IPR032164">
    <property type="entry name" value="DUF5000"/>
</dbReference>
<dbReference type="SUPFAM" id="SSF49785">
    <property type="entry name" value="Galactose-binding domain-like"/>
    <property type="match status" value="1"/>
</dbReference>
<proteinExistence type="predicted"/>
<dbReference type="InterPro" id="IPR032527">
    <property type="entry name" value="DUF4959"/>
</dbReference>
<dbReference type="Pfam" id="PF16391">
    <property type="entry name" value="DUF5000"/>
    <property type="match status" value="1"/>
</dbReference>
<evidence type="ECO:0000259" key="3">
    <source>
        <dbReference type="Pfam" id="PF16391"/>
    </source>
</evidence>
<dbReference type="Pfam" id="PF16323">
    <property type="entry name" value="DUF4959"/>
    <property type="match status" value="1"/>
</dbReference>
<dbReference type="RefSeq" id="WP_241292228.1">
    <property type="nucleotide sequence ID" value="NZ_JAKZGR010000003.1"/>
</dbReference>